<organism evidence="1 2">
    <name type="scientific">Melia azedarach</name>
    <name type="common">Chinaberry tree</name>
    <dbReference type="NCBI Taxonomy" id="155640"/>
    <lineage>
        <taxon>Eukaryota</taxon>
        <taxon>Viridiplantae</taxon>
        <taxon>Streptophyta</taxon>
        <taxon>Embryophyta</taxon>
        <taxon>Tracheophyta</taxon>
        <taxon>Spermatophyta</taxon>
        <taxon>Magnoliopsida</taxon>
        <taxon>eudicotyledons</taxon>
        <taxon>Gunneridae</taxon>
        <taxon>Pentapetalae</taxon>
        <taxon>rosids</taxon>
        <taxon>malvids</taxon>
        <taxon>Sapindales</taxon>
        <taxon>Meliaceae</taxon>
        <taxon>Melia</taxon>
    </lineage>
</organism>
<evidence type="ECO:0000313" key="2">
    <source>
        <dbReference type="Proteomes" id="UP001164539"/>
    </source>
</evidence>
<comment type="caution">
    <text evidence="1">The sequence shown here is derived from an EMBL/GenBank/DDBJ whole genome shotgun (WGS) entry which is preliminary data.</text>
</comment>
<gene>
    <name evidence="1" type="ORF">OWV82_004059</name>
</gene>
<keyword evidence="1" id="KW-0396">Initiation factor</keyword>
<sequence>MLRYTNVKMIDAFVFYICYKACGSGEEDRPLCDVPGFQNCRMKLMRRVSFRHDILMATMPAIMDGALLLIAANEECPQPQTSEHLASLAVMGLRHIIILQNKIDIIQPNAAINQHQRIQEFIQKRVHQWYNVYVVCEYIVKKIPIPNRDFTSPANMIVIRSFDVNKPGFAFTQIKGAVAGRRINRGVLKINQFTEVRPGIVVKDKNGNVNCTPIFSRIISLYAQQNRLQFAVPGGLIGVGTTMDPTPTRSDRLVGQVLGEVGLCLMFSLRLMVKFSLLKCLLV</sequence>
<dbReference type="EMBL" id="CM051395">
    <property type="protein sequence ID" value="KAJ4725149.1"/>
    <property type="molecule type" value="Genomic_DNA"/>
</dbReference>
<keyword evidence="1" id="KW-0648">Protein biosynthesis</keyword>
<name>A0ACC1YPS5_MELAZ</name>
<keyword evidence="2" id="KW-1185">Reference proteome</keyword>
<dbReference type="Proteomes" id="UP001164539">
    <property type="component" value="Chromosome 2"/>
</dbReference>
<evidence type="ECO:0000313" key="1">
    <source>
        <dbReference type="EMBL" id="KAJ4725149.1"/>
    </source>
</evidence>
<accession>A0ACC1YPS5</accession>
<proteinExistence type="predicted"/>
<reference evidence="1 2" key="1">
    <citation type="journal article" date="2023" name="Science">
        <title>Complex scaffold remodeling in plant triterpene biosynthesis.</title>
        <authorList>
            <person name="De La Pena R."/>
            <person name="Hodgson H."/>
            <person name="Liu J.C."/>
            <person name="Stephenson M.J."/>
            <person name="Martin A.C."/>
            <person name="Owen C."/>
            <person name="Harkess A."/>
            <person name="Leebens-Mack J."/>
            <person name="Jimenez L.E."/>
            <person name="Osbourn A."/>
            <person name="Sattely E.S."/>
        </authorList>
    </citation>
    <scope>NUCLEOTIDE SEQUENCE [LARGE SCALE GENOMIC DNA]</scope>
    <source>
        <strain evidence="2">cv. JPN11</strain>
        <tissue evidence="1">Leaf</tissue>
    </source>
</reference>
<protein>
    <submittedName>
        <fullName evidence="1">Eukaryotic translation initiation factor 2 gamma subunit</fullName>
    </submittedName>
</protein>